<name>A0ABS5QES2_9PROT</name>
<evidence type="ECO:0000313" key="3">
    <source>
        <dbReference type="Proteomes" id="UP000766336"/>
    </source>
</evidence>
<accession>A0ABS5QES2</accession>
<evidence type="ECO:0000313" key="2">
    <source>
        <dbReference type="EMBL" id="MBS7812187.1"/>
    </source>
</evidence>
<dbReference type="Proteomes" id="UP000766336">
    <property type="component" value="Unassembled WGS sequence"/>
</dbReference>
<dbReference type="Pfam" id="PF01882">
    <property type="entry name" value="DUF58"/>
    <property type="match status" value="1"/>
</dbReference>
<sequence>MQGVHGRRRSGHGDAFWQFRPYTPGDAASAVDWRQSAKADRLFVRETEWEAAQTVLLWRDPSPSMRWRSGKNLEEKAARADLLLLALASLLLRGGERVRLVGDRQAFMGRSALPALAAAMARSAPAEAEDATAPRHARLVMFGDFLQPLAGLQAMLSRQAAKPLRGQMLQILDPAEESLPYSGRIRFDGLEGEGSLLVPRVETIRGLYAERLAAHRDGLSTMARAAGWGFSTHLTDQPPHLALLSLWQALAPA</sequence>
<feature type="domain" description="DUF58" evidence="1">
    <location>
        <begin position="19"/>
        <end position="216"/>
    </location>
</feature>
<dbReference type="InterPro" id="IPR002881">
    <property type="entry name" value="DUF58"/>
</dbReference>
<comment type="caution">
    <text evidence="2">The sequence shown here is derived from an EMBL/GenBank/DDBJ whole genome shotgun (WGS) entry which is preliminary data.</text>
</comment>
<evidence type="ECO:0000259" key="1">
    <source>
        <dbReference type="Pfam" id="PF01882"/>
    </source>
</evidence>
<proteinExistence type="predicted"/>
<reference evidence="2 3" key="1">
    <citation type="submission" date="2021-05" db="EMBL/GenBank/DDBJ databases">
        <title>Roseococcus sp. XZZS9, whole genome shotgun sequencing project.</title>
        <authorList>
            <person name="Zhao G."/>
            <person name="Shen L."/>
        </authorList>
    </citation>
    <scope>NUCLEOTIDE SEQUENCE [LARGE SCALE GENOMIC DNA]</scope>
    <source>
        <strain evidence="2 3">XZZS9</strain>
    </source>
</reference>
<protein>
    <submittedName>
        <fullName evidence="2">DUF58 domain-containing protein</fullName>
    </submittedName>
</protein>
<dbReference type="PANTHER" id="PTHR33608">
    <property type="entry name" value="BLL2464 PROTEIN"/>
    <property type="match status" value="1"/>
</dbReference>
<dbReference type="PANTHER" id="PTHR33608:SF6">
    <property type="entry name" value="BLL2464 PROTEIN"/>
    <property type="match status" value="1"/>
</dbReference>
<keyword evidence="3" id="KW-1185">Reference proteome</keyword>
<organism evidence="2 3">
    <name type="scientific">Roseococcus pinisoli</name>
    <dbReference type="NCBI Taxonomy" id="2835040"/>
    <lineage>
        <taxon>Bacteria</taxon>
        <taxon>Pseudomonadati</taxon>
        <taxon>Pseudomonadota</taxon>
        <taxon>Alphaproteobacteria</taxon>
        <taxon>Acetobacterales</taxon>
        <taxon>Roseomonadaceae</taxon>
        <taxon>Roseococcus</taxon>
    </lineage>
</organism>
<gene>
    <name evidence="2" type="ORF">KHU32_14640</name>
</gene>
<dbReference type="EMBL" id="JAHCDA010000002">
    <property type="protein sequence ID" value="MBS7812187.1"/>
    <property type="molecule type" value="Genomic_DNA"/>
</dbReference>